<dbReference type="AlphaFoldDB" id="A0A9J6ZZN8"/>
<proteinExistence type="predicted"/>
<accession>A0A9J6ZZN8</accession>
<dbReference type="RefSeq" id="WP_006473532.1">
    <property type="nucleotide sequence ID" value="NZ_CP090569.1"/>
</dbReference>
<evidence type="ECO:0000313" key="1">
    <source>
        <dbReference type="EMBL" id="USF88032.1"/>
    </source>
</evidence>
<reference evidence="1" key="1">
    <citation type="journal article" date="2022" name="Mol. Ecol. Resour.">
        <title>The complete and closed genome of the facultative generalist Candidatus Endoriftia persephone from deep-sea hydrothermal vents.</title>
        <authorList>
            <person name="de Oliveira A.L."/>
            <person name="Srivastava A."/>
            <person name="Espada-Hinojosa S."/>
            <person name="Bright M."/>
        </authorList>
    </citation>
    <scope>NUCLEOTIDE SEQUENCE</scope>
    <source>
        <strain evidence="1">Tica-EPR-9o50.N</strain>
    </source>
</reference>
<organism evidence="1 2">
    <name type="scientific">Candidatus Endoriftia persephonae</name>
    <dbReference type="NCBI Taxonomy" id="393765"/>
    <lineage>
        <taxon>Bacteria</taxon>
        <taxon>Pseudomonadati</taxon>
        <taxon>Pseudomonadota</taxon>
        <taxon>Gammaproteobacteria</taxon>
        <taxon>Chromatiales</taxon>
        <taxon>Sedimenticolaceae</taxon>
        <taxon>Candidatus Endoriftia</taxon>
    </lineage>
</organism>
<dbReference type="KEGG" id="eps:L0Y14_01950"/>
<sequence length="58" mass="6035">MSFLCAPNTTLLSTANLLVDALTAYGIGPSNFLHQPGGQPGQYTDPNGHVPVALMQHG</sequence>
<dbReference type="EMBL" id="CP090569">
    <property type="protein sequence ID" value="USF88032.1"/>
    <property type="molecule type" value="Genomic_DNA"/>
</dbReference>
<keyword evidence="2" id="KW-1185">Reference proteome</keyword>
<name>A0A9J6ZZN8_9GAMM</name>
<gene>
    <name evidence="1" type="ORF">L0Y14_01950</name>
</gene>
<protein>
    <submittedName>
        <fullName evidence="1">Uncharacterized protein</fullName>
    </submittedName>
</protein>
<dbReference type="Proteomes" id="UP001056649">
    <property type="component" value="Chromosome"/>
</dbReference>
<evidence type="ECO:0000313" key="2">
    <source>
        <dbReference type="Proteomes" id="UP001056649"/>
    </source>
</evidence>